<evidence type="ECO:0000313" key="1">
    <source>
        <dbReference type="EMBL" id="PJF18159.1"/>
    </source>
</evidence>
<comment type="caution">
    <text evidence="1">The sequence shown here is derived from an EMBL/GenBank/DDBJ whole genome shotgun (WGS) entry which is preliminary data.</text>
</comment>
<sequence>MCHEATILSFRPDKNKTWGTTSPASARFSSDSIGSSLFHGSNINGSRNDAAVGFLKTTRAYNITTRLKLQFGPALPIHQSASPSPYLTILSDSLHVRCALAASKAPVAD</sequence>
<dbReference type="Proteomes" id="UP000240830">
    <property type="component" value="Unassembled WGS sequence"/>
</dbReference>
<reference evidence="1 2" key="1">
    <citation type="submission" date="2016-10" db="EMBL/GenBank/DDBJ databases">
        <title>The genome of Paramicrosporidium saccamoebae is the missing link in understanding Cryptomycota and Microsporidia evolution.</title>
        <authorList>
            <person name="Quandt C.A."/>
            <person name="Beaudet D."/>
            <person name="Corsaro D."/>
            <person name="Michel R."/>
            <person name="Corradi N."/>
            <person name="James T."/>
        </authorList>
    </citation>
    <scope>NUCLEOTIDE SEQUENCE [LARGE SCALE GENOMIC DNA]</scope>
    <source>
        <strain evidence="1 2">KSL3</strain>
    </source>
</reference>
<name>A0A2H9TKA4_9FUNG</name>
<dbReference type="EMBL" id="MTSL01000137">
    <property type="protein sequence ID" value="PJF18159.1"/>
    <property type="molecule type" value="Genomic_DNA"/>
</dbReference>
<proteinExistence type="predicted"/>
<gene>
    <name evidence="1" type="ORF">PSACC_01993</name>
</gene>
<evidence type="ECO:0000313" key="2">
    <source>
        <dbReference type="Proteomes" id="UP000240830"/>
    </source>
</evidence>
<keyword evidence="2" id="KW-1185">Reference proteome</keyword>
<dbReference type="AlphaFoldDB" id="A0A2H9TKA4"/>
<organism evidence="1 2">
    <name type="scientific">Paramicrosporidium saccamoebae</name>
    <dbReference type="NCBI Taxonomy" id="1246581"/>
    <lineage>
        <taxon>Eukaryota</taxon>
        <taxon>Fungi</taxon>
        <taxon>Fungi incertae sedis</taxon>
        <taxon>Cryptomycota</taxon>
        <taxon>Cryptomycota incertae sedis</taxon>
        <taxon>Paramicrosporidium</taxon>
    </lineage>
</organism>
<protein>
    <submittedName>
        <fullName evidence="1">Uncharacterized protein</fullName>
    </submittedName>
</protein>
<accession>A0A2H9TKA4</accession>